<proteinExistence type="predicted"/>
<dbReference type="OrthoDB" id="7055207at2"/>
<keyword evidence="3" id="KW-1185">Reference proteome</keyword>
<dbReference type="Pfam" id="PF08545">
    <property type="entry name" value="ACP_syn_III"/>
    <property type="match status" value="1"/>
</dbReference>
<dbReference type="SUPFAM" id="SSF53901">
    <property type="entry name" value="Thiolase-like"/>
    <property type="match status" value="1"/>
</dbReference>
<accession>A0A1H9WS01</accession>
<dbReference type="InterPro" id="IPR013751">
    <property type="entry name" value="ACP_syn_III_N"/>
</dbReference>
<dbReference type="PANTHER" id="PTHR34069">
    <property type="entry name" value="3-OXOACYL-[ACYL-CARRIER-PROTEIN] SYNTHASE 3"/>
    <property type="match status" value="1"/>
</dbReference>
<dbReference type="RefSeq" id="WP_089925828.1">
    <property type="nucleotide sequence ID" value="NZ_FOFV01000024.1"/>
</dbReference>
<reference evidence="3" key="1">
    <citation type="submission" date="2016-10" db="EMBL/GenBank/DDBJ databases">
        <authorList>
            <person name="Varghese N."/>
            <person name="Submissions S."/>
        </authorList>
    </citation>
    <scope>NUCLEOTIDE SEQUENCE [LARGE SCALE GENOMIC DNA]</scope>
    <source>
        <strain evidence="3">DSM 44437</strain>
    </source>
</reference>
<dbReference type="AlphaFoldDB" id="A0A1H9WS01"/>
<evidence type="ECO:0000259" key="1">
    <source>
        <dbReference type="Pfam" id="PF08545"/>
    </source>
</evidence>
<dbReference type="EMBL" id="FOFV01000024">
    <property type="protein sequence ID" value="SES36447.1"/>
    <property type="molecule type" value="Genomic_DNA"/>
</dbReference>
<dbReference type="InterPro" id="IPR016039">
    <property type="entry name" value="Thiolase-like"/>
</dbReference>
<evidence type="ECO:0000313" key="2">
    <source>
        <dbReference type="EMBL" id="SES36447.1"/>
    </source>
</evidence>
<dbReference type="GO" id="GO:0006633">
    <property type="term" value="P:fatty acid biosynthetic process"/>
    <property type="evidence" value="ECO:0007669"/>
    <property type="project" value="InterPro"/>
</dbReference>
<dbReference type="Proteomes" id="UP000199503">
    <property type="component" value="Unassembled WGS sequence"/>
</dbReference>
<name>A0A1H9WS01_9PSEU</name>
<dbReference type="Gene3D" id="3.40.47.10">
    <property type="match status" value="2"/>
</dbReference>
<dbReference type="STRING" id="65499.SAMN04488000_12427"/>
<gene>
    <name evidence="2" type="ORF">SAMN04488000_12427</name>
</gene>
<dbReference type="PANTHER" id="PTHR34069:SF2">
    <property type="entry name" value="BETA-KETOACYL-[ACYL-CARRIER-PROTEIN] SYNTHASE III"/>
    <property type="match status" value="1"/>
</dbReference>
<protein>
    <submittedName>
        <fullName evidence="2">3-oxoacyl-[acyl-carrier-protein] synthase-3</fullName>
    </submittedName>
</protein>
<organism evidence="2 3">
    <name type="scientific">Lentzea albida</name>
    <dbReference type="NCBI Taxonomy" id="65499"/>
    <lineage>
        <taxon>Bacteria</taxon>
        <taxon>Bacillati</taxon>
        <taxon>Actinomycetota</taxon>
        <taxon>Actinomycetes</taxon>
        <taxon>Pseudonocardiales</taxon>
        <taxon>Pseudonocardiaceae</taxon>
        <taxon>Lentzea</taxon>
    </lineage>
</organism>
<sequence>MKVERTVRITAATTWLPDERYPAANAVASGATTAEQAAGAACSEVPVGAAVPAWWMGCEAARQCLGERGTDPAEIDFIAYAGMTPGVEEDPWSPAHRLARVLGASRAVAIGLAQMSNGGAAGIGWAATLMQADENVRHALCTTAGNFSALPYDRWRTAPATVFGDGATAVLLGRDEGPLVIRSIGSAGRPLLEETFPAFHPFRPLPEPVSGTGADALGFASNLKGSREVIREAVDVALADAGLGDEDTARDRIALVSSNRLGAQVTDQVVRRALPRALRDRYRAFGARTGHLGAGDLPANLADIVAGDMLGAGRCALLIGTGAGLTACAIVVERDQPGPGGVAAAPAVP</sequence>
<feature type="domain" description="Beta-ketoacyl-[acyl-carrier-protein] synthase III N-terminal" evidence="1">
    <location>
        <begin position="115"/>
        <end position="177"/>
    </location>
</feature>
<evidence type="ECO:0000313" key="3">
    <source>
        <dbReference type="Proteomes" id="UP000199503"/>
    </source>
</evidence>
<dbReference type="GO" id="GO:0044550">
    <property type="term" value="P:secondary metabolite biosynthetic process"/>
    <property type="evidence" value="ECO:0007669"/>
    <property type="project" value="TreeGrafter"/>
</dbReference>
<dbReference type="GO" id="GO:0004315">
    <property type="term" value="F:3-oxoacyl-[acyl-carrier-protein] synthase activity"/>
    <property type="evidence" value="ECO:0007669"/>
    <property type="project" value="InterPro"/>
</dbReference>